<evidence type="ECO:0000256" key="4">
    <source>
        <dbReference type="ARBA" id="ARBA00023242"/>
    </source>
</evidence>
<dbReference type="InterPro" id="IPR017970">
    <property type="entry name" value="Homeobox_CS"/>
</dbReference>
<accession>A0A4V5N5S8</accession>
<dbReference type="Gene3D" id="1.10.10.60">
    <property type="entry name" value="Homeodomain-like"/>
    <property type="match status" value="1"/>
</dbReference>
<dbReference type="AlphaFoldDB" id="A0A4V5N5S8"/>
<evidence type="ECO:0000256" key="6">
    <source>
        <dbReference type="RuleBase" id="RU000682"/>
    </source>
</evidence>
<dbReference type="InterPro" id="IPR009057">
    <property type="entry name" value="Homeodomain-like_sf"/>
</dbReference>
<feature type="compositionally biased region" description="Polar residues" evidence="7">
    <location>
        <begin position="479"/>
        <end position="491"/>
    </location>
</feature>
<feature type="DNA-binding region" description="Homeobox" evidence="5">
    <location>
        <begin position="48"/>
        <end position="107"/>
    </location>
</feature>
<dbReference type="CDD" id="cd00086">
    <property type="entry name" value="homeodomain"/>
    <property type="match status" value="1"/>
</dbReference>
<comment type="subcellular location">
    <subcellularLocation>
        <location evidence="1 5 6">Nucleus</location>
    </subcellularLocation>
</comment>
<dbReference type="GO" id="GO:0005634">
    <property type="term" value="C:nucleus"/>
    <property type="evidence" value="ECO:0007669"/>
    <property type="project" value="UniProtKB-SubCell"/>
</dbReference>
<evidence type="ECO:0000256" key="7">
    <source>
        <dbReference type="SAM" id="MobiDB-lite"/>
    </source>
</evidence>
<feature type="compositionally biased region" description="Polar residues" evidence="7">
    <location>
        <begin position="190"/>
        <end position="199"/>
    </location>
</feature>
<feature type="compositionally biased region" description="Low complexity" evidence="7">
    <location>
        <begin position="20"/>
        <end position="32"/>
    </location>
</feature>
<dbReference type="Proteomes" id="UP000308549">
    <property type="component" value="Unassembled WGS sequence"/>
</dbReference>
<keyword evidence="10" id="KW-1185">Reference proteome</keyword>
<feature type="compositionally biased region" description="Low complexity" evidence="7">
    <location>
        <begin position="317"/>
        <end position="326"/>
    </location>
</feature>
<feature type="region of interest" description="Disordered" evidence="7">
    <location>
        <begin position="119"/>
        <end position="203"/>
    </location>
</feature>
<dbReference type="InterPro" id="IPR001356">
    <property type="entry name" value="HD"/>
</dbReference>
<dbReference type="PANTHER" id="PTHR24323">
    <property type="entry name" value="CEH-10 HOMEODOMAIN-CONTAINING HOMOLOG"/>
    <property type="match status" value="1"/>
</dbReference>
<feature type="compositionally biased region" description="Low complexity" evidence="7">
    <location>
        <begin position="288"/>
        <end position="299"/>
    </location>
</feature>
<keyword evidence="2 5" id="KW-0238">DNA-binding</keyword>
<keyword evidence="3 5" id="KW-0371">Homeobox</keyword>
<dbReference type="GO" id="GO:0000981">
    <property type="term" value="F:DNA-binding transcription factor activity, RNA polymerase II-specific"/>
    <property type="evidence" value="ECO:0007669"/>
    <property type="project" value="InterPro"/>
</dbReference>
<evidence type="ECO:0000313" key="10">
    <source>
        <dbReference type="Proteomes" id="UP000308549"/>
    </source>
</evidence>
<dbReference type="PROSITE" id="PS50071">
    <property type="entry name" value="HOMEOBOX_2"/>
    <property type="match status" value="1"/>
</dbReference>
<feature type="compositionally biased region" description="Basic and acidic residues" evidence="7">
    <location>
        <begin position="448"/>
        <end position="460"/>
    </location>
</feature>
<feature type="region of interest" description="Disordered" evidence="7">
    <location>
        <begin position="368"/>
        <end position="546"/>
    </location>
</feature>
<gene>
    <name evidence="9" type="ORF">B0A50_05346</name>
</gene>
<dbReference type="SUPFAM" id="SSF46689">
    <property type="entry name" value="Homeodomain-like"/>
    <property type="match status" value="1"/>
</dbReference>
<evidence type="ECO:0000256" key="5">
    <source>
        <dbReference type="PROSITE-ProRule" id="PRU00108"/>
    </source>
</evidence>
<evidence type="ECO:0000259" key="8">
    <source>
        <dbReference type="PROSITE" id="PS50071"/>
    </source>
</evidence>
<feature type="compositionally biased region" description="Basic and acidic residues" evidence="7">
    <location>
        <begin position="389"/>
        <end position="402"/>
    </location>
</feature>
<name>A0A4V5N5S8_9PEZI</name>
<evidence type="ECO:0000256" key="2">
    <source>
        <dbReference type="ARBA" id="ARBA00023125"/>
    </source>
</evidence>
<dbReference type="PANTHER" id="PTHR24323:SF7">
    <property type="entry name" value="HOMEOBOX DOMAIN-CONTAINING PROTEIN"/>
    <property type="match status" value="1"/>
</dbReference>
<proteinExistence type="predicted"/>
<sequence>METSSPHSYGLRHAGASTDAPNGLALPNNLPNTSLSSLQSHLDDKPLARQKRKRTSPEDQAVLEAAYKRDPKPDKTARIEIVKQVSLGEKEVQIWFQNRRQSSRRKSRPLLPHEIAQYQMARSGRHVDPYSTGSDPSSEIPEDRRDLEEEQDDSQLSASGTPGCNTLVGRDAQRPSSAGDLARSAPMPHLQSTTLPQTEHQLRPPITTAAAWEQGRHSLGYLADRRSAESLRQSKQNMVPTTAPISDALAGDRHLKKSSSFIRLSMSFDGNASVVTKNGEEPSPPRAPQIILPPLASLPIPAPQFSSADQARDTAARSSLQRSSSGRSRDSRAWEFWCDKDARSELEEKAEKDSSGSAADAIGLLRSASGRSILGSLPTKRNPQQLSRHASDLKRLKPDARRPPLQRSSTSQGRLQGDSSNLHPSIAKPRPKLKPSESEVALEIPDNESDKENWSPDRPRHPSSQQQANSHSHRPALTENKNAANTPQHIVTNAKRFKPSPPDNAEDYEDREPDRQRSERKGTSTSSSDDLDCVQGLLSLSQGNWR</sequence>
<dbReference type="SMART" id="SM00389">
    <property type="entry name" value="HOX"/>
    <property type="match status" value="1"/>
</dbReference>
<feature type="region of interest" description="Disordered" evidence="7">
    <location>
        <begin position="1"/>
        <end position="76"/>
    </location>
</feature>
<protein>
    <recommendedName>
        <fullName evidence="8">Homeobox domain-containing protein</fullName>
    </recommendedName>
</protein>
<evidence type="ECO:0000256" key="3">
    <source>
        <dbReference type="ARBA" id="ARBA00023155"/>
    </source>
</evidence>
<dbReference type="OrthoDB" id="6159439at2759"/>
<organism evidence="9 10">
    <name type="scientific">Salinomyces thailandicus</name>
    <dbReference type="NCBI Taxonomy" id="706561"/>
    <lineage>
        <taxon>Eukaryota</taxon>
        <taxon>Fungi</taxon>
        <taxon>Dikarya</taxon>
        <taxon>Ascomycota</taxon>
        <taxon>Pezizomycotina</taxon>
        <taxon>Dothideomycetes</taxon>
        <taxon>Dothideomycetidae</taxon>
        <taxon>Mycosphaerellales</taxon>
        <taxon>Teratosphaeriaceae</taxon>
        <taxon>Salinomyces</taxon>
    </lineage>
</organism>
<evidence type="ECO:0000313" key="9">
    <source>
        <dbReference type="EMBL" id="TKA26509.1"/>
    </source>
</evidence>
<feature type="compositionally biased region" description="Polar residues" evidence="7">
    <location>
        <begin position="406"/>
        <end position="423"/>
    </location>
</feature>
<feature type="region of interest" description="Disordered" evidence="7">
    <location>
        <begin position="273"/>
        <end position="326"/>
    </location>
</feature>
<evidence type="ECO:0000256" key="1">
    <source>
        <dbReference type="ARBA" id="ARBA00004123"/>
    </source>
</evidence>
<dbReference type="Pfam" id="PF00046">
    <property type="entry name" value="Homeodomain"/>
    <property type="match status" value="1"/>
</dbReference>
<dbReference type="PROSITE" id="PS00027">
    <property type="entry name" value="HOMEOBOX_1"/>
    <property type="match status" value="1"/>
</dbReference>
<feature type="domain" description="Homeobox" evidence="8">
    <location>
        <begin position="46"/>
        <end position="106"/>
    </location>
</feature>
<feature type="compositionally biased region" description="Basic and acidic residues" evidence="7">
    <location>
        <begin position="512"/>
        <end position="522"/>
    </location>
</feature>
<keyword evidence="4 5" id="KW-0539">Nucleus</keyword>
<dbReference type="InterPro" id="IPR051775">
    <property type="entry name" value="Homeobox_domain"/>
</dbReference>
<dbReference type="GO" id="GO:0000976">
    <property type="term" value="F:transcription cis-regulatory region binding"/>
    <property type="evidence" value="ECO:0007669"/>
    <property type="project" value="TreeGrafter"/>
</dbReference>
<reference evidence="9 10" key="1">
    <citation type="submission" date="2017-03" db="EMBL/GenBank/DDBJ databases">
        <title>Genomes of endolithic fungi from Antarctica.</title>
        <authorList>
            <person name="Coleine C."/>
            <person name="Masonjones S."/>
            <person name="Stajich J.E."/>
        </authorList>
    </citation>
    <scope>NUCLEOTIDE SEQUENCE [LARGE SCALE GENOMIC DNA]</scope>
    <source>
        <strain evidence="9 10">CCFEE 6315</strain>
    </source>
</reference>
<feature type="compositionally biased region" description="Basic and acidic residues" evidence="7">
    <location>
        <begin position="66"/>
        <end position="76"/>
    </location>
</feature>
<dbReference type="EMBL" id="NAJL01000028">
    <property type="protein sequence ID" value="TKA26509.1"/>
    <property type="molecule type" value="Genomic_DNA"/>
</dbReference>
<feature type="compositionally biased region" description="Polar residues" evidence="7">
    <location>
        <begin position="379"/>
        <end position="388"/>
    </location>
</feature>
<comment type="caution">
    <text evidence="9">The sequence shown here is derived from an EMBL/GenBank/DDBJ whole genome shotgun (WGS) entry which is preliminary data.</text>
</comment>